<feature type="domain" description="Cytoskeleton protein RodZ-like C-terminal" evidence="3">
    <location>
        <begin position="201"/>
        <end position="267"/>
    </location>
</feature>
<dbReference type="Pfam" id="PF13464">
    <property type="entry name" value="RodZ_C"/>
    <property type="match status" value="1"/>
</dbReference>
<dbReference type="CDD" id="cd00093">
    <property type="entry name" value="HTH_XRE"/>
    <property type="match status" value="1"/>
</dbReference>
<feature type="compositionally biased region" description="Pro residues" evidence="1">
    <location>
        <begin position="144"/>
        <end position="153"/>
    </location>
</feature>
<dbReference type="PANTHER" id="PTHR34475:SF1">
    <property type="entry name" value="CYTOSKELETON PROTEIN RODZ"/>
    <property type="match status" value="1"/>
</dbReference>
<comment type="caution">
    <text evidence="4">The sequence shown here is derived from an EMBL/GenBank/DDBJ whole genome shotgun (WGS) entry which is preliminary data.</text>
</comment>
<dbReference type="PANTHER" id="PTHR34475">
    <property type="match status" value="1"/>
</dbReference>
<name>A0A8J3ETZ0_9ACTN</name>
<proteinExistence type="predicted"/>
<dbReference type="OrthoDB" id="5243487at2"/>
<evidence type="ECO:0000313" key="5">
    <source>
        <dbReference type="Proteomes" id="UP000650511"/>
    </source>
</evidence>
<accession>A0A8J3ETZ0</accession>
<evidence type="ECO:0000256" key="2">
    <source>
        <dbReference type="SAM" id="Phobius"/>
    </source>
</evidence>
<dbReference type="InterPro" id="IPR050400">
    <property type="entry name" value="Bact_Cytoskel_RodZ"/>
</dbReference>
<evidence type="ECO:0000259" key="3">
    <source>
        <dbReference type="Pfam" id="PF13464"/>
    </source>
</evidence>
<evidence type="ECO:0000313" key="4">
    <source>
        <dbReference type="EMBL" id="GGI06586.1"/>
    </source>
</evidence>
<feature type="compositionally biased region" description="Gly residues" evidence="1">
    <location>
        <begin position="1"/>
        <end position="11"/>
    </location>
</feature>
<reference evidence="4" key="1">
    <citation type="journal article" date="2014" name="Int. J. Syst. Evol. Microbiol.">
        <title>Complete genome sequence of Corynebacterium casei LMG S-19264T (=DSM 44701T), isolated from a smear-ripened cheese.</title>
        <authorList>
            <consortium name="US DOE Joint Genome Institute (JGI-PGF)"/>
            <person name="Walter F."/>
            <person name="Albersmeier A."/>
            <person name="Kalinowski J."/>
            <person name="Ruckert C."/>
        </authorList>
    </citation>
    <scope>NUCLEOTIDE SEQUENCE</scope>
    <source>
        <strain evidence="4">CGMCC 1.14988</strain>
    </source>
</reference>
<dbReference type="InterPro" id="IPR025194">
    <property type="entry name" value="RodZ-like_C"/>
</dbReference>
<dbReference type="AlphaFoldDB" id="A0A8J3ETZ0"/>
<gene>
    <name evidence="4" type="ORF">GCM10011354_19830</name>
</gene>
<dbReference type="RefSeq" id="WP_130650476.1">
    <property type="nucleotide sequence ID" value="NZ_BMHA01000006.1"/>
</dbReference>
<dbReference type="Proteomes" id="UP000650511">
    <property type="component" value="Unassembled WGS sequence"/>
</dbReference>
<keyword evidence="2" id="KW-0472">Membrane</keyword>
<dbReference type="GO" id="GO:0003677">
    <property type="term" value="F:DNA binding"/>
    <property type="evidence" value="ECO:0007669"/>
    <property type="project" value="InterPro"/>
</dbReference>
<dbReference type="Pfam" id="PF13413">
    <property type="entry name" value="HTH_25"/>
    <property type="match status" value="1"/>
</dbReference>
<sequence length="277" mass="28546">MGGRPGVGTGIGETLRAARQEQGRSVSDLAERLRTRSDYLRALEDEHFEVFGGAIYAKGFLRNYATELGLDPQPLLDEYRRQDGEPAVASGVVGSSAVGGPSSGSGPPPWVAWVLVAVVVLAAFAFLSTLGSGRAPQPAGQVPISPPPAPVPSEQPAAEDAPEPDTGAANADGDGDGGAASASDTEEEAEPVVEGVEVLLALEESSWMRVTIDGSVVLEQTVEAGVTRDFEGEDEIRVRLGNAGGIRAQVNGEEVDSLGARGQVVEVVFTADGVATD</sequence>
<dbReference type="Gene3D" id="1.10.260.40">
    <property type="entry name" value="lambda repressor-like DNA-binding domains"/>
    <property type="match status" value="1"/>
</dbReference>
<reference evidence="4" key="2">
    <citation type="submission" date="2020-09" db="EMBL/GenBank/DDBJ databases">
        <authorList>
            <person name="Sun Q."/>
            <person name="Zhou Y."/>
        </authorList>
    </citation>
    <scope>NUCLEOTIDE SEQUENCE</scope>
    <source>
        <strain evidence="4">CGMCC 1.14988</strain>
    </source>
</reference>
<keyword evidence="5" id="KW-1185">Reference proteome</keyword>
<feature type="compositionally biased region" description="Low complexity" evidence="1">
    <location>
        <begin position="154"/>
        <end position="172"/>
    </location>
</feature>
<keyword evidence="2" id="KW-0812">Transmembrane</keyword>
<feature type="region of interest" description="Disordered" evidence="1">
    <location>
        <begin position="1"/>
        <end position="27"/>
    </location>
</feature>
<evidence type="ECO:0000256" key="1">
    <source>
        <dbReference type="SAM" id="MobiDB-lite"/>
    </source>
</evidence>
<protein>
    <recommendedName>
        <fullName evidence="3">Cytoskeleton protein RodZ-like C-terminal domain-containing protein</fullName>
    </recommendedName>
</protein>
<dbReference type="EMBL" id="BMHA01000006">
    <property type="protein sequence ID" value="GGI06586.1"/>
    <property type="molecule type" value="Genomic_DNA"/>
</dbReference>
<organism evidence="4 5">
    <name type="scientific">Egicoccus halophilus</name>
    <dbReference type="NCBI Taxonomy" id="1670830"/>
    <lineage>
        <taxon>Bacteria</taxon>
        <taxon>Bacillati</taxon>
        <taxon>Actinomycetota</taxon>
        <taxon>Nitriliruptoria</taxon>
        <taxon>Egicoccales</taxon>
        <taxon>Egicoccaceae</taxon>
        <taxon>Egicoccus</taxon>
    </lineage>
</organism>
<dbReference type="InterPro" id="IPR001387">
    <property type="entry name" value="Cro/C1-type_HTH"/>
</dbReference>
<feature type="transmembrane region" description="Helical" evidence="2">
    <location>
        <begin position="110"/>
        <end position="130"/>
    </location>
</feature>
<feature type="region of interest" description="Disordered" evidence="1">
    <location>
        <begin position="135"/>
        <end position="192"/>
    </location>
</feature>
<keyword evidence="2" id="KW-1133">Transmembrane helix</keyword>
<dbReference type="InterPro" id="IPR010982">
    <property type="entry name" value="Lambda_DNA-bd_dom_sf"/>
</dbReference>